<dbReference type="Proteomes" id="UP000324800">
    <property type="component" value="Unassembled WGS sequence"/>
</dbReference>
<keyword evidence="1" id="KW-0472">Membrane</keyword>
<accession>A0A5J4W5B7</accession>
<name>A0A5J4W5B7_9EUKA</name>
<reference evidence="2 3" key="1">
    <citation type="submission" date="2019-03" db="EMBL/GenBank/DDBJ databases">
        <title>Single cell metagenomics reveals metabolic interactions within the superorganism composed of flagellate Streblomastix strix and complex community of Bacteroidetes bacteria on its surface.</title>
        <authorList>
            <person name="Treitli S.C."/>
            <person name="Kolisko M."/>
            <person name="Husnik F."/>
            <person name="Keeling P."/>
            <person name="Hampl V."/>
        </authorList>
    </citation>
    <scope>NUCLEOTIDE SEQUENCE [LARGE SCALE GENOMIC DNA]</scope>
    <source>
        <strain evidence="2">ST1C</strain>
    </source>
</reference>
<sequence>MLSLTFDTDLMNNHMLHLNRKAISAHMIVKPKYGDSQNVGILFDYCRGKGSNRNLANIEIQSKLNSFLMAICSMRPAKIDGKSLSYSVICEKIVQEDLRLQTKTKSGLYSRKHLKIRDQTVSPRATFFGWVQRIGYKFGQSIRNNKFNALWRNEDITIPAKRGQISHRLKKFLDLMGVCESITALYILYIFFITSPFNLLEMPSCNTDKQEDGLMTMVSKKLMGMRCKQPFMDGYAQAVR</sequence>
<keyword evidence="1" id="KW-1133">Transmembrane helix</keyword>
<gene>
    <name evidence="2" type="ORF">EZS28_014741</name>
</gene>
<feature type="transmembrane region" description="Helical" evidence="1">
    <location>
        <begin position="172"/>
        <end position="193"/>
    </location>
</feature>
<evidence type="ECO:0000313" key="3">
    <source>
        <dbReference type="Proteomes" id="UP000324800"/>
    </source>
</evidence>
<evidence type="ECO:0000313" key="2">
    <source>
        <dbReference type="EMBL" id="KAA6389733.1"/>
    </source>
</evidence>
<dbReference type="AlphaFoldDB" id="A0A5J4W5B7"/>
<organism evidence="2 3">
    <name type="scientific">Streblomastix strix</name>
    <dbReference type="NCBI Taxonomy" id="222440"/>
    <lineage>
        <taxon>Eukaryota</taxon>
        <taxon>Metamonada</taxon>
        <taxon>Preaxostyla</taxon>
        <taxon>Oxymonadida</taxon>
        <taxon>Streblomastigidae</taxon>
        <taxon>Streblomastix</taxon>
    </lineage>
</organism>
<evidence type="ECO:0000256" key="1">
    <source>
        <dbReference type="SAM" id="Phobius"/>
    </source>
</evidence>
<proteinExistence type="predicted"/>
<comment type="caution">
    <text evidence="2">The sequence shown here is derived from an EMBL/GenBank/DDBJ whole genome shotgun (WGS) entry which is preliminary data.</text>
</comment>
<dbReference type="OrthoDB" id="5960276at2759"/>
<protein>
    <submittedName>
        <fullName evidence="2">Uncharacterized protein</fullName>
    </submittedName>
</protein>
<dbReference type="EMBL" id="SNRW01003479">
    <property type="protein sequence ID" value="KAA6389733.1"/>
    <property type="molecule type" value="Genomic_DNA"/>
</dbReference>
<keyword evidence="1" id="KW-0812">Transmembrane</keyword>